<dbReference type="Proteomes" id="UP000245627">
    <property type="component" value="Unassembled WGS sequence"/>
</dbReference>
<protein>
    <submittedName>
        <fullName evidence="1">Uncharacterized protein</fullName>
    </submittedName>
</protein>
<accession>A0A2T8HLH9</accession>
<name>A0A2T8HLH9_9SPHI</name>
<comment type="caution">
    <text evidence="1">The sequence shown here is derived from an EMBL/GenBank/DDBJ whole genome shotgun (WGS) entry which is preliminary data.</text>
</comment>
<dbReference type="AlphaFoldDB" id="A0A2T8HLH9"/>
<evidence type="ECO:0000313" key="1">
    <source>
        <dbReference type="EMBL" id="PVH26253.1"/>
    </source>
</evidence>
<reference evidence="1 2" key="1">
    <citation type="submission" date="2018-04" db="EMBL/GenBank/DDBJ databases">
        <title>Sphingobacterium cortibacter sp. nov.</title>
        <authorList>
            <person name="Li Y."/>
        </authorList>
    </citation>
    <scope>NUCLEOTIDE SEQUENCE [LARGE SCALE GENOMIC DNA]</scope>
    <source>
        <strain evidence="1 2">2c-3</strain>
    </source>
</reference>
<organism evidence="1 2">
    <name type="scientific">Sphingobacterium corticibacter</name>
    <dbReference type="NCBI Taxonomy" id="2171749"/>
    <lineage>
        <taxon>Bacteria</taxon>
        <taxon>Pseudomonadati</taxon>
        <taxon>Bacteroidota</taxon>
        <taxon>Sphingobacteriia</taxon>
        <taxon>Sphingobacteriales</taxon>
        <taxon>Sphingobacteriaceae</taxon>
        <taxon>Sphingobacterium</taxon>
    </lineage>
</organism>
<proteinExistence type="predicted"/>
<gene>
    <name evidence="1" type="ORF">DC487_01110</name>
</gene>
<sequence length="122" mass="14187">MRSKRWFLTQIKGMKDLTIINGANQDFIFIDADSDTSGIVAYFINSESYLDGYFEDQDLIKVEVEYQYQALESVSGWEYPQYTDTKVYPGDESFDYDSAYNEALEAAKEILLQKHDVQYVEV</sequence>
<keyword evidence="2" id="KW-1185">Reference proteome</keyword>
<evidence type="ECO:0000313" key="2">
    <source>
        <dbReference type="Proteomes" id="UP000245627"/>
    </source>
</evidence>
<dbReference type="EMBL" id="QDKG01000001">
    <property type="protein sequence ID" value="PVH26253.1"/>
    <property type="molecule type" value="Genomic_DNA"/>
</dbReference>